<evidence type="ECO:0000256" key="1">
    <source>
        <dbReference type="SAM" id="MobiDB-lite"/>
    </source>
</evidence>
<reference evidence="2" key="2">
    <citation type="submission" date="2022-01" db="EMBL/GenBank/DDBJ databases">
        <authorList>
            <person name="Yamashiro T."/>
            <person name="Shiraishi A."/>
            <person name="Satake H."/>
            <person name="Nakayama K."/>
        </authorList>
    </citation>
    <scope>NUCLEOTIDE SEQUENCE</scope>
</reference>
<dbReference type="EMBL" id="BQNB010012681">
    <property type="protein sequence ID" value="GJT06583.1"/>
    <property type="molecule type" value="Genomic_DNA"/>
</dbReference>
<feature type="region of interest" description="Disordered" evidence="1">
    <location>
        <begin position="524"/>
        <end position="576"/>
    </location>
</feature>
<name>A0ABQ5AYT7_9ASTR</name>
<keyword evidence="3" id="KW-1185">Reference proteome</keyword>
<evidence type="ECO:0000313" key="2">
    <source>
        <dbReference type="EMBL" id="GJT06583.1"/>
    </source>
</evidence>
<evidence type="ECO:0008006" key="4">
    <source>
        <dbReference type="Google" id="ProtNLM"/>
    </source>
</evidence>
<comment type="caution">
    <text evidence="2">The sequence shown here is derived from an EMBL/GenBank/DDBJ whole genome shotgun (WGS) entry which is preliminary data.</text>
</comment>
<feature type="compositionally biased region" description="Basic and acidic residues" evidence="1">
    <location>
        <begin position="244"/>
        <end position="267"/>
    </location>
</feature>
<proteinExistence type="predicted"/>
<reference evidence="2" key="1">
    <citation type="journal article" date="2022" name="Int. J. Mol. Sci.">
        <title>Draft Genome of Tanacetum Coccineum: Genomic Comparison of Closely Related Tanacetum-Family Plants.</title>
        <authorList>
            <person name="Yamashiro T."/>
            <person name="Shiraishi A."/>
            <person name="Nakayama K."/>
            <person name="Satake H."/>
        </authorList>
    </citation>
    <scope>NUCLEOTIDE SEQUENCE</scope>
</reference>
<sequence length="605" mass="68456">MRAIFNQMETVVPKCFVDKKYFEIEKKELSLDNDPLLEHIICQDVMNVVMHVDIQNVLSANNNSAFNDYKSMEQSFLDGYEENLKLQTKLDKKNDMIEKAVYNELSKRSQLKAKNVLIEKLKEYIANIKGKNVVDSVQHVHNSNVVISKVYKLNFPPLSPCIKNNMAAHVEYLKQTQENVDILHEIVEHARELRSLYSDLASDCTFITRIQELLVYVSATCPSLKHVSDKLVAITPMNRTRKVRFAESSETSKDKHNNRSNTKKDKITQTSSINKKKNKVEEQPRIAKYSLNNVNHVSKTVCNKNVKHSMLNANSELICATRHECMFDAIHDLCVRDYLNDANARVKSKSVKSRSAKSKKKKMWKPIGKVYTNVRYSWKPTGRIFTIDGKTYPLTRSISTKIVPPRKSILTTPVKQTQPSSNKSGKLKDITNVYCVEGLGHNFFSVGQFCDSNLKVALAVSQILVQSDCCVLAKKAYRIYNKITRQIMETIHVTFDDLTTMASEQFSSGPTPQLMTLGTLSSGLVPNPPSSTPFPTNVDRRPDDPTGSLVLTSLEHDAPSASTSSNQEHEQSIVISKSVEEKLQSIQFDNTLFQDTPSEESYSNV</sequence>
<evidence type="ECO:0000313" key="3">
    <source>
        <dbReference type="Proteomes" id="UP001151760"/>
    </source>
</evidence>
<dbReference type="Proteomes" id="UP001151760">
    <property type="component" value="Unassembled WGS sequence"/>
</dbReference>
<gene>
    <name evidence="2" type="ORF">Tco_0841045</name>
</gene>
<feature type="region of interest" description="Disordered" evidence="1">
    <location>
        <begin position="243"/>
        <end position="284"/>
    </location>
</feature>
<organism evidence="2 3">
    <name type="scientific">Tanacetum coccineum</name>
    <dbReference type="NCBI Taxonomy" id="301880"/>
    <lineage>
        <taxon>Eukaryota</taxon>
        <taxon>Viridiplantae</taxon>
        <taxon>Streptophyta</taxon>
        <taxon>Embryophyta</taxon>
        <taxon>Tracheophyta</taxon>
        <taxon>Spermatophyta</taxon>
        <taxon>Magnoliopsida</taxon>
        <taxon>eudicotyledons</taxon>
        <taxon>Gunneridae</taxon>
        <taxon>Pentapetalae</taxon>
        <taxon>asterids</taxon>
        <taxon>campanulids</taxon>
        <taxon>Asterales</taxon>
        <taxon>Asteraceae</taxon>
        <taxon>Asteroideae</taxon>
        <taxon>Anthemideae</taxon>
        <taxon>Anthemidinae</taxon>
        <taxon>Tanacetum</taxon>
    </lineage>
</organism>
<accession>A0ABQ5AYT7</accession>
<protein>
    <recommendedName>
        <fullName evidence="4">Integrase, catalytic region, zinc finger, CCHC-type, peptidase aspartic, catalytic</fullName>
    </recommendedName>
</protein>